<feature type="signal peptide" evidence="3">
    <location>
        <begin position="1"/>
        <end position="18"/>
    </location>
</feature>
<keyword evidence="7" id="KW-1185">Reference proteome</keyword>
<feature type="domain" description="Tyrosinase copper-binding" evidence="4">
    <location>
        <begin position="83"/>
        <end position="100"/>
    </location>
</feature>
<dbReference type="AlphaFoldDB" id="A0A0C4E3X1"/>
<dbReference type="EMBL" id="ADBL01001728">
    <property type="status" value="NOT_ANNOTATED_CDS"/>
    <property type="molecule type" value="Genomic_DNA"/>
</dbReference>
<keyword evidence="3" id="KW-0732">Signal</keyword>
<reference evidence="6" key="5">
    <citation type="submission" date="2015-06" db="UniProtKB">
        <authorList>
            <consortium name="EnsemblFungi"/>
        </authorList>
    </citation>
    <scope>IDENTIFICATION</scope>
    <source>
        <strain evidence="6">ATCC 64411</strain>
    </source>
</reference>
<dbReference type="VEuPathDB" id="FungiDB:MAPG_07148"/>
<dbReference type="OrthoDB" id="6132182at2759"/>
<dbReference type="PANTHER" id="PTHR11474:SF126">
    <property type="entry name" value="TYROSINASE-LIKE PROTEIN TYR-1-RELATED"/>
    <property type="match status" value="1"/>
</dbReference>
<dbReference type="EMBL" id="GL876971">
    <property type="protein sequence ID" value="KLU88161.1"/>
    <property type="molecule type" value="Genomic_DNA"/>
</dbReference>
<keyword evidence="1" id="KW-0479">Metal-binding</keyword>
<dbReference type="GO" id="GO:0016491">
    <property type="term" value="F:oxidoreductase activity"/>
    <property type="evidence" value="ECO:0007669"/>
    <property type="project" value="InterPro"/>
</dbReference>
<dbReference type="InterPro" id="IPR002227">
    <property type="entry name" value="Tyrosinase_Cu-bd"/>
</dbReference>
<evidence type="ECO:0000313" key="7">
    <source>
        <dbReference type="Proteomes" id="UP000011715"/>
    </source>
</evidence>
<evidence type="ECO:0000313" key="6">
    <source>
        <dbReference type="EnsemblFungi" id="MAPG_07148T0"/>
    </source>
</evidence>
<dbReference type="Proteomes" id="UP000011715">
    <property type="component" value="Unassembled WGS sequence"/>
</dbReference>
<name>A0A0C4E3X1_MAGP6</name>
<dbReference type="SUPFAM" id="SSF48056">
    <property type="entry name" value="Di-copper centre-containing domain"/>
    <property type="match status" value="1"/>
</dbReference>
<evidence type="ECO:0000256" key="1">
    <source>
        <dbReference type="ARBA" id="ARBA00022723"/>
    </source>
</evidence>
<dbReference type="GO" id="GO:0046872">
    <property type="term" value="F:metal ion binding"/>
    <property type="evidence" value="ECO:0007669"/>
    <property type="project" value="UniProtKB-KW"/>
</dbReference>
<dbReference type="InterPro" id="IPR050316">
    <property type="entry name" value="Tyrosinase/Hemocyanin"/>
</dbReference>
<accession>A0A0C4E3X1</accession>
<dbReference type="EnsemblFungi" id="MAPG_07148T0">
    <property type="protein sequence ID" value="MAPG_07148T0"/>
    <property type="gene ID" value="MAPG_07148"/>
</dbReference>
<organism evidence="6 7">
    <name type="scientific">Magnaporthiopsis poae (strain ATCC 64411 / 73-15)</name>
    <name type="common">Kentucky bluegrass fungus</name>
    <name type="synonym">Magnaporthe poae</name>
    <dbReference type="NCBI Taxonomy" id="644358"/>
    <lineage>
        <taxon>Eukaryota</taxon>
        <taxon>Fungi</taxon>
        <taxon>Dikarya</taxon>
        <taxon>Ascomycota</taxon>
        <taxon>Pezizomycotina</taxon>
        <taxon>Sordariomycetes</taxon>
        <taxon>Sordariomycetidae</taxon>
        <taxon>Magnaporthales</taxon>
        <taxon>Magnaporthaceae</taxon>
        <taxon>Magnaporthiopsis</taxon>
    </lineage>
</organism>
<dbReference type="PANTHER" id="PTHR11474">
    <property type="entry name" value="TYROSINASE FAMILY MEMBER"/>
    <property type="match status" value="1"/>
</dbReference>
<dbReference type="eggNOG" id="ENOG502SJFG">
    <property type="taxonomic scope" value="Eukaryota"/>
</dbReference>
<gene>
    <name evidence="5" type="ORF">MAPG_07148</name>
</gene>
<reference evidence="5" key="1">
    <citation type="submission" date="2010-05" db="EMBL/GenBank/DDBJ databases">
        <title>The Genome Sequence of Magnaporthe poae strain ATCC 64411.</title>
        <authorList>
            <consortium name="The Broad Institute Genome Sequencing Platform"/>
            <consortium name="Broad Institute Genome Sequencing Center for Infectious Disease"/>
            <person name="Ma L.-J."/>
            <person name="Dead R."/>
            <person name="Young S."/>
            <person name="Zeng Q."/>
            <person name="Koehrsen M."/>
            <person name="Alvarado L."/>
            <person name="Berlin A."/>
            <person name="Chapman S.B."/>
            <person name="Chen Z."/>
            <person name="Freedman E."/>
            <person name="Gellesch M."/>
            <person name="Goldberg J."/>
            <person name="Griggs A."/>
            <person name="Gujja S."/>
            <person name="Heilman E.R."/>
            <person name="Heiman D."/>
            <person name="Hepburn T."/>
            <person name="Howarth C."/>
            <person name="Jen D."/>
            <person name="Larson L."/>
            <person name="Mehta T."/>
            <person name="Neiman D."/>
            <person name="Pearson M."/>
            <person name="Roberts A."/>
            <person name="Saif S."/>
            <person name="Shea T."/>
            <person name="Shenoy N."/>
            <person name="Sisk P."/>
            <person name="Stolte C."/>
            <person name="Sykes S."/>
            <person name="Walk T."/>
            <person name="White J."/>
            <person name="Yandava C."/>
            <person name="Haas B."/>
            <person name="Nusbaum C."/>
            <person name="Birren B."/>
        </authorList>
    </citation>
    <scope>NUCLEOTIDE SEQUENCE</scope>
    <source>
        <strain evidence="5">ATCC 64411</strain>
    </source>
</reference>
<evidence type="ECO:0000256" key="3">
    <source>
        <dbReference type="SAM" id="SignalP"/>
    </source>
</evidence>
<evidence type="ECO:0000256" key="2">
    <source>
        <dbReference type="ARBA" id="ARBA00023008"/>
    </source>
</evidence>
<proteinExistence type="predicted"/>
<reference evidence="7" key="2">
    <citation type="submission" date="2010-05" db="EMBL/GenBank/DDBJ databases">
        <title>The genome sequence of Magnaporthe poae strain ATCC 64411.</title>
        <authorList>
            <person name="Ma L.-J."/>
            <person name="Dead R."/>
            <person name="Young S."/>
            <person name="Zeng Q."/>
            <person name="Koehrsen M."/>
            <person name="Alvarado L."/>
            <person name="Berlin A."/>
            <person name="Chapman S.B."/>
            <person name="Chen Z."/>
            <person name="Freedman E."/>
            <person name="Gellesch M."/>
            <person name="Goldberg J."/>
            <person name="Griggs A."/>
            <person name="Gujja S."/>
            <person name="Heilman E.R."/>
            <person name="Heiman D."/>
            <person name="Hepburn T."/>
            <person name="Howarth C."/>
            <person name="Jen D."/>
            <person name="Larson L."/>
            <person name="Mehta T."/>
            <person name="Neiman D."/>
            <person name="Pearson M."/>
            <person name="Roberts A."/>
            <person name="Saif S."/>
            <person name="Shea T."/>
            <person name="Shenoy N."/>
            <person name="Sisk P."/>
            <person name="Stolte C."/>
            <person name="Sykes S."/>
            <person name="Walk T."/>
            <person name="White J."/>
            <person name="Yandava C."/>
            <person name="Haas B."/>
            <person name="Nusbaum C."/>
            <person name="Birren B."/>
        </authorList>
    </citation>
    <scope>NUCLEOTIDE SEQUENCE [LARGE SCALE GENOMIC DNA]</scope>
    <source>
        <strain evidence="7">ATCC 64411 / 73-15</strain>
    </source>
</reference>
<dbReference type="Gene3D" id="1.10.1280.10">
    <property type="entry name" value="Di-copper center containing domain from catechol oxidase"/>
    <property type="match status" value="1"/>
</dbReference>
<dbReference type="InterPro" id="IPR008922">
    <property type="entry name" value="Di-copper_centre_dom_sf"/>
</dbReference>
<dbReference type="STRING" id="644358.A0A0C4E3X1"/>
<evidence type="ECO:0000313" key="5">
    <source>
        <dbReference type="EMBL" id="KLU88161.1"/>
    </source>
</evidence>
<dbReference type="PRINTS" id="PR00092">
    <property type="entry name" value="TYROSINASE"/>
</dbReference>
<feature type="chain" id="PRO_5009385689" description="Tyrosinase copper-binding domain-containing protein" evidence="3">
    <location>
        <begin position="19"/>
        <end position="325"/>
    </location>
</feature>
<keyword evidence="2" id="KW-0186">Copper</keyword>
<sequence length="325" mass="36327">MQLFPVLAAAMAMSPAAALPRRQAGGCTDPSKRIEWRELDPIDQQDYIKAVLCLKTKPSRIGLNTPLYDDFSHVHFNLSNFIHGNAPFLPWHRYFTKVHENALRQCGYKGPGTYWDWTRDAEAGLLSSPVMSSDHGFGGNGSRNKTEITPSNRTIPCVDSGPFAKLRPEYLALDPKTMVGGGHCLWRELPEVFEPVAYATMKPIITPEGVAKVQAMGNWSFYHGELEGGPHGIIHASLGGDMNPTTSPNEPLFFLHHAQIDRLWWLWQQEKSTRVFEYGDEALLPNLAEPKAATLDDPILMGGLTEDVTVRDVMDTRSELLCYTY</sequence>
<protein>
    <recommendedName>
        <fullName evidence="4">Tyrosinase copper-binding domain-containing protein</fullName>
    </recommendedName>
</protein>
<reference evidence="5" key="3">
    <citation type="submission" date="2011-03" db="EMBL/GenBank/DDBJ databases">
        <title>Annotation of Magnaporthe poae ATCC 64411.</title>
        <authorList>
            <person name="Ma L.-J."/>
            <person name="Dead R."/>
            <person name="Young S.K."/>
            <person name="Zeng Q."/>
            <person name="Gargeya S."/>
            <person name="Fitzgerald M."/>
            <person name="Haas B."/>
            <person name="Abouelleil A."/>
            <person name="Alvarado L."/>
            <person name="Arachchi H.M."/>
            <person name="Berlin A."/>
            <person name="Brown A."/>
            <person name="Chapman S.B."/>
            <person name="Chen Z."/>
            <person name="Dunbar C."/>
            <person name="Freedman E."/>
            <person name="Gearin G."/>
            <person name="Gellesch M."/>
            <person name="Goldberg J."/>
            <person name="Griggs A."/>
            <person name="Gujja S."/>
            <person name="Heiman D."/>
            <person name="Howarth C."/>
            <person name="Larson L."/>
            <person name="Lui A."/>
            <person name="MacDonald P.J.P."/>
            <person name="Mehta T."/>
            <person name="Montmayeur A."/>
            <person name="Murphy C."/>
            <person name="Neiman D."/>
            <person name="Pearson M."/>
            <person name="Priest M."/>
            <person name="Roberts A."/>
            <person name="Saif S."/>
            <person name="Shea T."/>
            <person name="Shenoy N."/>
            <person name="Sisk P."/>
            <person name="Stolte C."/>
            <person name="Sykes S."/>
            <person name="Yandava C."/>
            <person name="Wortman J."/>
            <person name="Nusbaum C."/>
            <person name="Birren B."/>
        </authorList>
    </citation>
    <scope>NUCLEOTIDE SEQUENCE</scope>
    <source>
        <strain evidence="5">ATCC 64411</strain>
    </source>
</reference>
<evidence type="ECO:0000259" key="4">
    <source>
        <dbReference type="PROSITE" id="PS00497"/>
    </source>
</evidence>
<reference evidence="6" key="4">
    <citation type="journal article" date="2015" name="G3 (Bethesda)">
        <title>Genome sequences of three phytopathogenic species of the Magnaporthaceae family of fungi.</title>
        <authorList>
            <person name="Okagaki L.H."/>
            <person name="Nunes C.C."/>
            <person name="Sailsbery J."/>
            <person name="Clay B."/>
            <person name="Brown D."/>
            <person name="John T."/>
            <person name="Oh Y."/>
            <person name="Young N."/>
            <person name="Fitzgerald M."/>
            <person name="Haas B.J."/>
            <person name="Zeng Q."/>
            <person name="Young S."/>
            <person name="Adiconis X."/>
            <person name="Fan L."/>
            <person name="Levin J.Z."/>
            <person name="Mitchell T.K."/>
            <person name="Okubara P.A."/>
            <person name="Farman M.L."/>
            <person name="Kohn L.M."/>
            <person name="Birren B."/>
            <person name="Ma L.-J."/>
            <person name="Dean R.A."/>
        </authorList>
    </citation>
    <scope>NUCLEOTIDE SEQUENCE</scope>
    <source>
        <strain evidence="6">ATCC 64411 / 73-15</strain>
    </source>
</reference>
<dbReference type="OMA" id="WHRYFTK"/>
<dbReference type="Pfam" id="PF00264">
    <property type="entry name" value="Tyrosinase"/>
    <property type="match status" value="1"/>
</dbReference>
<dbReference type="PROSITE" id="PS00497">
    <property type="entry name" value="TYROSINASE_1"/>
    <property type="match status" value="1"/>
</dbReference>